<gene>
    <name evidence="1" type="ORF">YSA_04075</name>
</gene>
<dbReference type="HOGENOM" id="CLU_3366697_0_0_6"/>
<proteinExistence type="predicted"/>
<dbReference type="KEGG" id="ppi:YSA_04075"/>
<protein>
    <submittedName>
        <fullName evidence="1">Uncharacterized protein</fullName>
    </submittedName>
</protein>
<dbReference type="EMBL" id="CP003588">
    <property type="protein sequence ID" value="AFK68974.1"/>
    <property type="molecule type" value="Genomic_DNA"/>
</dbReference>
<dbReference type="AlphaFoldDB" id="I3UU03"/>
<reference evidence="1 2" key="1">
    <citation type="journal article" date="2012" name="J. Bacteriol.">
        <title>Complete Genome Sequence of the Naphthalene-Degrading Pseudomonas putida Strain ND6.</title>
        <authorList>
            <person name="Li S."/>
            <person name="Zhao H."/>
            <person name="Li Y."/>
            <person name="Niu S."/>
            <person name="Cai B."/>
        </authorList>
    </citation>
    <scope>NUCLEOTIDE SEQUENCE [LARGE SCALE GENOMIC DNA]</scope>
    <source>
        <strain evidence="1 2">ND6</strain>
    </source>
</reference>
<name>I3UU03_PSEPU</name>
<sequence>MGRVPVVMLMASFFVGAALCREGGAKRPQAVIATA</sequence>
<evidence type="ECO:0000313" key="1">
    <source>
        <dbReference type="EMBL" id="AFK68974.1"/>
    </source>
</evidence>
<organism evidence="1 2">
    <name type="scientific">Pseudomonas putida ND6</name>
    <dbReference type="NCBI Taxonomy" id="231023"/>
    <lineage>
        <taxon>Bacteria</taxon>
        <taxon>Pseudomonadati</taxon>
        <taxon>Pseudomonadota</taxon>
        <taxon>Gammaproteobacteria</taxon>
        <taxon>Pseudomonadales</taxon>
        <taxon>Pseudomonadaceae</taxon>
        <taxon>Pseudomonas</taxon>
    </lineage>
</organism>
<evidence type="ECO:0000313" key="2">
    <source>
        <dbReference type="Proteomes" id="UP000005268"/>
    </source>
</evidence>
<accession>I3UU03</accession>
<dbReference type="Proteomes" id="UP000005268">
    <property type="component" value="Chromosome"/>
</dbReference>